<dbReference type="RefSeq" id="XP_040787687.1">
    <property type="nucleotide sequence ID" value="XM_040936844.1"/>
</dbReference>
<feature type="region of interest" description="Disordered" evidence="1">
    <location>
        <begin position="215"/>
        <end position="279"/>
    </location>
</feature>
<name>A0A9P4GH36_9PLEO</name>
<protein>
    <submittedName>
        <fullName evidence="2">Uncharacterized protein</fullName>
    </submittedName>
</protein>
<comment type="caution">
    <text evidence="2">The sequence shown here is derived from an EMBL/GenBank/DDBJ whole genome shotgun (WGS) entry which is preliminary data.</text>
</comment>
<reference evidence="2" key="1">
    <citation type="submission" date="2020-01" db="EMBL/GenBank/DDBJ databases">
        <authorList>
            <consortium name="DOE Joint Genome Institute"/>
            <person name="Haridas S."/>
            <person name="Albert R."/>
            <person name="Binder M."/>
            <person name="Bloem J."/>
            <person name="Labutti K."/>
            <person name="Salamov A."/>
            <person name="Andreopoulos B."/>
            <person name="Baker S.E."/>
            <person name="Barry K."/>
            <person name="Bills G."/>
            <person name="Bluhm B.H."/>
            <person name="Cannon C."/>
            <person name="Castanera R."/>
            <person name="Culley D.E."/>
            <person name="Daum C."/>
            <person name="Ezra D."/>
            <person name="Gonzalez J.B."/>
            <person name="Henrissat B."/>
            <person name="Kuo A."/>
            <person name="Liang C."/>
            <person name="Lipzen A."/>
            <person name="Lutzoni F."/>
            <person name="Magnuson J."/>
            <person name="Mondo S."/>
            <person name="Nolan M."/>
            <person name="Ohm R."/>
            <person name="Pangilinan J."/>
            <person name="Park H.-J."/>
            <person name="Ramirez L."/>
            <person name="Alfaro M."/>
            <person name="Sun H."/>
            <person name="Tritt A."/>
            <person name="Yoshinaga Y."/>
            <person name="Zwiers L.-H."/>
            <person name="Turgeon B.G."/>
            <person name="Goodwin S.B."/>
            <person name="Spatafora J.W."/>
            <person name="Crous P.W."/>
            <person name="Grigoriev I.V."/>
        </authorList>
    </citation>
    <scope>NUCLEOTIDE SEQUENCE</scope>
    <source>
        <strain evidence="2">CBS 394.84</strain>
    </source>
</reference>
<proteinExistence type="predicted"/>
<organism evidence="2 3">
    <name type="scientific">Cucurbitaria berberidis CBS 394.84</name>
    <dbReference type="NCBI Taxonomy" id="1168544"/>
    <lineage>
        <taxon>Eukaryota</taxon>
        <taxon>Fungi</taxon>
        <taxon>Dikarya</taxon>
        <taxon>Ascomycota</taxon>
        <taxon>Pezizomycotina</taxon>
        <taxon>Dothideomycetes</taxon>
        <taxon>Pleosporomycetidae</taxon>
        <taxon>Pleosporales</taxon>
        <taxon>Pleosporineae</taxon>
        <taxon>Cucurbitariaceae</taxon>
        <taxon>Cucurbitaria</taxon>
    </lineage>
</organism>
<gene>
    <name evidence="2" type="ORF">K460DRAFT_405398</name>
</gene>
<feature type="compositionally biased region" description="Basic and acidic residues" evidence="1">
    <location>
        <begin position="44"/>
        <end position="71"/>
    </location>
</feature>
<dbReference type="OrthoDB" id="3801552at2759"/>
<feature type="compositionally biased region" description="Basic and acidic residues" evidence="1">
    <location>
        <begin position="1"/>
        <end position="25"/>
    </location>
</feature>
<evidence type="ECO:0000313" key="2">
    <source>
        <dbReference type="EMBL" id="KAF1845124.1"/>
    </source>
</evidence>
<dbReference type="EMBL" id="ML976616">
    <property type="protein sequence ID" value="KAF1845124.1"/>
    <property type="molecule type" value="Genomic_DNA"/>
</dbReference>
<feature type="region of interest" description="Disordered" evidence="1">
    <location>
        <begin position="1"/>
        <end position="141"/>
    </location>
</feature>
<accession>A0A9P4GH36</accession>
<feature type="compositionally biased region" description="Basic and acidic residues" evidence="1">
    <location>
        <begin position="116"/>
        <end position="128"/>
    </location>
</feature>
<sequence>MAPRNDRGPHRSAHRPDHGGTERRNRNAYTGAGVNARRSTNGRDGNRRVHYDRYTPRARGGDERARVEHPRGPLVNRMTFPGDLPRARGATGRDRPLRPPPRRGRYVEPQGRIRQRHDEGGGRRDVPQGRHNNNGAQGLSARMTVDGNANDVRMDNNNSQFTTANNATAATQEPSLFYGSQPTQVPNIQISPSPPPPPTAPALRATTFKPIRMFNQPLDEDQPKPKRPINTYRGNDPIKKLVQNPKLRAILSGRGLPKTRKKALDDRPDLRMGVSKITK</sequence>
<dbReference type="GeneID" id="63854094"/>
<evidence type="ECO:0000256" key="1">
    <source>
        <dbReference type="SAM" id="MobiDB-lite"/>
    </source>
</evidence>
<dbReference type="AlphaFoldDB" id="A0A9P4GH36"/>
<keyword evidence="3" id="KW-1185">Reference proteome</keyword>
<evidence type="ECO:0000313" key="3">
    <source>
        <dbReference type="Proteomes" id="UP000800039"/>
    </source>
</evidence>
<dbReference type="Proteomes" id="UP000800039">
    <property type="component" value="Unassembled WGS sequence"/>
</dbReference>